<dbReference type="InterPro" id="IPR013766">
    <property type="entry name" value="Thioredoxin_domain"/>
</dbReference>
<organism evidence="13 14">
    <name type="scientific">Pseudomonas fluorescens</name>
    <dbReference type="NCBI Taxonomy" id="294"/>
    <lineage>
        <taxon>Bacteria</taxon>
        <taxon>Pseudomonadati</taxon>
        <taxon>Pseudomonadota</taxon>
        <taxon>Gammaproteobacteria</taxon>
        <taxon>Pseudomonadales</taxon>
        <taxon>Pseudomonadaceae</taxon>
        <taxon>Pseudomonas</taxon>
    </lineage>
</organism>
<dbReference type="PANTHER" id="PTHR42801">
    <property type="entry name" value="THIOREDOXIN-DEPENDENT PEROXIDE REDUCTASE"/>
    <property type="match status" value="1"/>
</dbReference>
<gene>
    <name evidence="13" type="ORF">IM720_27685</name>
</gene>
<evidence type="ECO:0000256" key="10">
    <source>
        <dbReference type="ARBA" id="ARBA00042639"/>
    </source>
</evidence>
<dbReference type="AlphaFoldDB" id="A0A7M2J7G0"/>
<dbReference type="EMBL" id="CP063233">
    <property type="protein sequence ID" value="QOU04428.1"/>
    <property type="molecule type" value="Genomic_DNA"/>
</dbReference>
<dbReference type="CDD" id="cd02970">
    <property type="entry name" value="PRX_like2"/>
    <property type="match status" value="1"/>
</dbReference>
<dbReference type="RefSeq" id="WP_193689842.1">
    <property type="nucleotide sequence ID" value="NZ_CP063233.1"/>
</dbReference>
<dbReference type="Gene3D" id="3.40.30.10">
    <property type="entry name" value="Glutaredoxin"/>
    <property type="match status" value="1"/>
</dbReference>
<dbReference type="GO" id="GO:0008379">
    <property type="term" value="F:thioredoxin peroxidase activity"/>
    <property type="evidence" value="ECO:0007669"/>
    <property type="project" value="TreeGrafter"/>
</dbReference>
<evidence type="ECO:0000256" key="8">
    <source>
        <dbReference type="ARBA" id="ARBA00032824"/>
    </source>
</evidence>
<evidence type="ECO:0000256" key="9">
    <source>
        <dbReference type="ARBA" id="ARBA00038489"/>
    </source>
</evidence>
<comment type="catalytic activity">
    <reaction evidence="11">
        <text>a hydroperoxide + [thioredoxin]-dithiol = an alcohol + [thioredoxin]-disulfide + H2O</text>
        <dbReference type="Rhea" id="RHEA:62620"/>
        <dbReference type="Rhea" id="RHEA-COMP:10698"/>
        <dbReference type="Rhea" id="RHEA-COMP:10700"/>
        <dbReference type="ChEBI" id="CHEBI:15377"/>
        <dbReference type="ChEBI" id="CHEBI:29950"/>
        <dbReference type="ChEBI" id="CHEBI:30879"/>
        <dbReference type="ChEBI" id="CHEBI:35924"/>
        <dbReference type="ChEBI" id="CHEBI:50058"/>
        <dbReference type="EC" id="1.11.1.24"/>
    </reaction>
</comment>
<keyword evidence="7" id="KW-0676">Redox-active center</keyword>
<evidence type="ECO:0000259" key="12">
    <source>
        <dbReference type="PROSITE" id="PS51352"/>
    </source>
</evidence>
<evidence type="ECO:0000256" key="6">
    <source>
        <dbReference type="ARBA" id="ARBA00023157"/>
    </source>
</evidence>
<evidence type="ECO:0000256" key="3">
    <source>
        <dbReference type="ARBA" id="ARBA00022559"/>
    </source>
</evidence>
<dbReference type="InterPro" id="IPR036249">
    <property type="entry name" value="Thioredoxin-like_sf"/>
</dbReference>
<dbReference type="SUPFAM" id="SSF52833">
    <property type="entry name" value="Thioredoxin-like"/>
    <property type="match status" value="1"/>
</dbReference>
<feature type="domain" description="Thioredoxin" evidence="12">
    <location>
        <begin position="44"/>
        <end position="217"/>
    </location>
</feature>
<evidence type="ECO:0000256" key="5">
    <source>
        <dbReference type="ARBA" id="ARBA00023002"/>
    </source>
</evidence>
<comment type="similarity">
    <text evidence="9">Belongs to the peroxiredoxin family. BCP/PrxQ subfamily.</text>
</comment>
<dbReference type="PANTHER" id="PTHR42801:SF7">
    <property type="entry name" value="SLL1159 PROTEIN"/>
    <property type="match status" value="1"/>
</dbReference>
<keyword evidence="5" id="KW-0560">Oxidoreductase</keyword>
<name>A0A7M2J7G0_PSEFL</name>
<evidence type="ECO:0000256" key="2">
    <source>
        <dbReference type="ARBA" id="ARBA00013017"/>
    </source>
</evidence>
<dbReference type="Pfam" id="PF00578">
    <property type="entry name" value="AhpC-TSA"/>
    <property type="match status" value="1"/>
</dbReference>
<dbReference type="PROSITE" id="PS51352">
    <property type="entry name" value="THIOREDOXIN_2"/>
    <property type="match status" value="1"/>
</dbReference>
<proteinExistence type="inferred from homology"/>
<dbReference type="GO" id="GO:0034599">
    <property type="term" value="P:cellular response to oxidative stress"/>
    <property type="evidence" value="ECO:0007669"/>
    <property type="project" value="TreeGrafter"/>
</dbReference>
<protein>
    <recommendedName>
        <fullName evidence="2">thioredoxin-dependent peroxiredoxin</fullName>
        <ecNumber evidence="2">1.11.1.24</ecNumber>
    </recommendedName>
    <alternativeName>
        <fullName evidence="8">Thioredoxin peroxidase</fullName>
    </alternativeName>
    <alternativeName>
        <fullName evidence="10">Thioredoxin-dependent peroxiredoxin Bcp</fullName>
    </alternativeName>
</protein>
<dbReference type="GO" id="GO:0005737">
    <property type="term" value="C:cytoplasm"/>
    <property type="evidence" value="ECO:0007669"/>
    <property type="project" value="TreeGrafter"/>
</dbReference>
<dbReference type="EC" id="1.11.1.24" evidence="2"/>
<evidence type="ECO:0000256" key="11">
    <source>
        <dbReference type="ARBA" id="ARBA00049091"/>
    </source>
</evidence>
<evidence type="ECO:0000256" key="1">
    <source>
        <dbReference type="ARBA" id="ARBA00003330"/>
    </source>
</evidence>
<evidence type="ECO:0000256" key="7">
    <source>
        <dbReference type="ARBA" id="ARBA00023284"/>
    </source>
</evidence>
<reference evidence="13 14" key="1">
    <citation type="submission" date="2020-10" db="EMBL/GenBank/DDBJ databases">
        <title>Complete genome sequence of a novel Pseudomonas fluorescens strain isolated from the flower of kumarahou (Pomaderris kumeraho).</title>
        <authorList>
            <person name="Summers M.C."/>
            <person name="Nowak V."/>
            <person name="Fairhurst M.J."/>
            <person name="Owen J.G."/>
            <person name="Gerth M.L."/>
            <person name="Patrick W.M."/>
        </authorList>
    </citation>
    <scope>NUCLEOTIDE SEQUENCE [LARGE SCALE GENOMIC DNA]</scope>
    <source>
        <strain evidence="13 14">KF1</strain>
    </source>
</reference>
<keyword evidence="3" id="KW-0575">Peroxidase</keyword>
<keyword evidence="4" id="KW-0049">Antioxidant</keyword>
<dbReference type="Proteomes" id="UP000593833">
    <property type="component" value="Chromosome"/>
</dbReference>
<evidence type="ECO:0000313" key="13">
    <source>
        <dbReference type="EMBL" id="QOU04428.1"/>
    </source>
</evidence>
<accession>A0A7M2J7G0</accession>
<comment type="function">
    <text evidence="1">Thiol-specific peroxidase that catalyzes the reduction of hydrogen peroxide and organic hydroperoxides to water and alcohols, respectively. Plays a role in cell protection against oxidative stress by detoxifying peroxides and as sensor of hydrogen peroxide-mediated signaling events.</text>
</comment>
<dbReference type="InterPro" id="IPR000866">
    <property type="entry name" value="AhpC/TSA"/>
</dbReference>
<sequence>MTLQSKLDALKHEFETKKAPPAVVEALHRAVNDLIASGAEEKALKIGDTAPTFSLPNPTGELVSSAELLAKGPLVVSFYRGVWCPYCNLDLQALEEARKAIEARGATLVAISQQTAANSRKSQRENNVEFAILGDKGGVVAEKFGVRWTLPDYLQVIHKKVGADITVFNDENSWTLPMPARFVISQNGIIEYAEVNADYTQRPEPSEVFSVLDRLQVAVK</sequence>
<evidence type="ECO:0000256" key="4">
    <source>
        <dbReference type="ARBA" id="ARBA00022862"/>
    </source>
</evidence>
<evidence type="ECO:0000313" key="14">
    <source>
        <dbReference type="Proteomes" id="UP000593833"/>
    </source>
</evidence>
<keyword evidence="6" id="KW-1015">Disulfide bond</keyword>
<dbReference type="GO" id="GO:0045454">
    <property type="term" value="P:cell redox homeostasis"/>
    <property type="evidence" value="ECO:0007669"/>
    <property type="project" value="TreeGrafter"/>
</dbReference>
<dbReference type="InterPro" id="IPR050924">
    <property type="entry name" value="Peroxiredoxin_BCP/PrxQ"/>
</dbReference>